<accession>A0ABQ7G4X3</accession>
<keyword evidence="3" id="KW-1185">Reference proteome</keyword>
<evidence type="ECO:0000313" key="3">
    <source>
        <dbReference type="Proteomes" id="UP000815325"/>
    </source>
</evidence>
<feature type="compositionally biased region" description="Low complexity" evidence="1">
    <location>
        <begin position="257"/>
        <end position="271"/>
    </location>
</feature>
<protein>
    <submittedName>
        <fullName evidence="2">Uncharacterized protein</fullName>
    </submittedName>
</protein>
<dbReference type="EMBL" id="MU070129">
    <property type="protein sequence ID" value="KAF5829653.1"/>
    <property type="molecule type" value="Genomic_DNA"/>
</dbReference>
<feature type="compositionally biased region" description="Low complexity" evidence="1">
    <location>
        <begin position="121"/>
        <end position="145"/>
    </location>
</feature>
<sequence>MGKPKAQTRHLRKVRKQQDAVGRAPRRYKETSKHQAVPQQQEQQSEQQQEPQSEQQQPASPAEQQQQPAPPASPLHPHGPACMEPLADAFARMTPRSKSAVAQVLIEQQQQQQQPPPQQPPEQSQQRPALIAEQQQQQHQQPASPTSLGHNLAEDTVARMTPRTKSYVAQLQQQHEEQQAAAAAKAAAAAAAEKEEYEKLAAGLHARLQSTQRQKDQEVQRLEKLLSAAHSQISHLATQLTEATAKAEHLQRHTEELQVNQEVQEAAAATQKTGAPRQQ</sequence>
<feature type="compositionally biased region" description="Low complexity" evidence="1">
    <location>
        <begin position="38"/>
        <end position="67"/>
    </location>
</feature>
<feature type="region of interest" description="Disordered" evidence="1">
    <location>
        <begin position="1"/>
        <end position="176"/>
    </location>
</feature>
<feature type="compositionally biased region" description="Basic residues" evidence="1">
    <location>
        <begin position="1"/>
        <end position="15"/>
    </location>
</feature>
<comment type="caution">
    <text evidence="2">The sequence shown here is derived from an EMBL/GenBank/DDBJ whole genome shotgun (WGS) entry which is preliminary data.</text>
</comment>
<feature type="compositionally biased region" description="Basic and acidic residues" evidence="1">
    <location>
        <begin position="245"/>
        <end position="256"/>
    </location>
</feature>
<name>A0ABQ7G4X3_DUNSA</name>
<organism evidence="2 3">
    <name type="scientific">Dunaliella salina</name>
    <name type="common">Green alga</name>
    <name type="synonym">Protococcus salinus</name>
    <dbReference type="NCBI Taxonomy" id="3046"/>
    <lineage>
        <taxon>Eukaryota</taxon>
        <taxon>Viridiplantae</taxon>
        <taxon>Chlorophyta</taxon>
        <taxon>core chlorophytes</taxon>
        <taxon>Chlorophyceae</taxon>
        <taxon>CS clade</taxon>
        <taxon>Chlamydomonadales</taxon>
        <taxon>Dunaliellaceae</taxon>
        <taxon>Dunaliella</taxon>
    </lineage>
</organism>
<evidence type="ECO:0000313" key="2">
    <source>
        <dbReference type="EMBL" id="KAF5829653.1"/>
    </source>
</evidence>
<reference evidence="2" key="1">
    <citation type="submission" date="2017-08" db="EMBL/GenBank/DDBJ databases">
        <authorList>
            <person name="Polle J.E."/>
            <person name="Barry K."/>
            <person name="Cushman J."/>
            <person name="Schmutz J."/>
            <person name="Tran D."/>
            <person name="Hathwaick L.T."/>
            <person name="Yim W.C."/>
            <person name="Jenkins J."/>
            <person name="Mckie-Krisberg Z.M."/>
            <person name="Prochnik S."/>
            <person name="Lindquist E."/>
            <person name="Dockter R.B."/>
            <person name="Adam C."/>
            <person name="Molina H."/>
            <person name="Bunkerborg J."/>
            <person name="Jin E."/>
            <person name="Buchheim M."/>
            <person name="Magnuson J."/>
        </authorList>
    </citation>
    <scope>NUCLEOTIDE SEQUENCE</scope>
    <source>
        <strain evidence="2">CCAP 19/18</strain>
    </source>
</reference>
<proteinExistence type="predicted"/>
<evidence type="ECO:0000256" key="1">
    <source>
        <dbReference type="SAM" id="MobiDB-lite"/>
    </source>
</evidence>
<dbReference type="Proteomes" id="UP000815325">
    <property type="component" value="Unassembled WGS sequence"/>
</dbReference>
<gene>
    <name evidence="2" type="ORF">DUNSADRAFT_15678</name>
</gene>
<feature type="region of interest" description="Disordered" evidence="1">
    <location>
        <begin position="244"/>
        <end position="279"/>
    </location>
</feature>